<feature type="transmembrane region" description="Helical" evidence="1">
    <location>
        <begin position="143"/>
        <end position="164"/>
    </location>
</feature>
<dbReference type="Pfam" id="PF01757">
    <property type="entry name" value="Acyl_transf_3"/>
    <property type="match status" value="1"/>
</dbReference>
<dbReference type="Proteomes" id="UP000265419">
    <property type="component" value="Unassembled WGS sequence"/>
</dbReference>
<feature type="transmembrane region" description="Helical" evidence="1">
    <location>
        <begin position="244"/>
        <end position="263"/>
    </location>
</feature>
<dbReference type="AlphaFoldDB" id="A0A399JCH4"/>
<feature type="transmembrane region" description="Helical" evidence="1">
    <location>
        <begin position="392"/>
        <end position="411"/>
    </location>
</feature>
<feature type="transmembrane region" description="Helical" evidence="1">
    <location>
        <begin position="112"/>
        <end position="131"/>
    </location>
</feature>
<organism evidence="3 4">
    <name type="scientific">Galactobacter valiniphilus</name>
    <dbReference type="NCBI Taxonomy" id="2676122"/>
    <lineage>
        <taxon>Bacteria</taxon>
        <taxon>Bacillati</taxon>
        <taxon>Actinomycetota</taxon>
        <taxon>Actinomycetes</taxon>
        <taxon>Micrococcales</taxon>
        <taxon>Micrococcaceae</taxon>
        <taxon>Galactobacter</taxon>
    </lineage>
</organism>
<protein>
    <submittedName>
        <fullName evidence="3">Acyltransferase</fullName>
    </submittedName>
</protein>
<evidence type="ECO:0000313" key="3">
    <source>
        <dbReference type="EMBL" id="RII42780.1"/>
    </source>
</evidence>
<reference evidence="3 4" key="1">
    <citation type="submission" date="2018-07" db="EMBL/GenBank/DDBJ databases">
        <title>Arthrobacter sp. nov., isolated from raw cow's milk with high bacterial count.</title>
        <authorList>
            <person name="Hahne J."/>
            <person name="Isele D."/>
            <person name="Lipski A."/>
        </authorList>
    </citation>
    <scope>NUCLEOTIDE SEQUENCE [LARGE SCALE GENOMIC DNA]</scope>
    <source>
        <strain evidence="3 4">JZ R-35</strain>
    </source>
</reference>
<feature type="transmembrane region" description="Helical" evidence="1">
    <location>
        <begin position="61"/>
        <end position="83"/>
    </location>
</feature>
<dbReference type="InterPro" id="IPR002656">
    <property type="entry name" value="Acyl_transf_3_dom"/>
</dbReference>
<feature type="transmembrane region" description="Helical" evidence="1">
    <location>
        <begin position="213"/>
        <end position="232"/>
    </location>
</feature>
<proteinExistence type="predicted"/>
<evidence type="ECO:0000256" key="1">
    <source>
        <dbReference type="SAM" id="Phobius"/>
    </source>
</evidence>
<keyword evidence="4" id="KW-1185">Reference proteome</keyword>
<keyword evidence="1" id="KW-0472">Membrane</keyword>
<evidence type="ECO:0000313" key="4">
    <source>
        <dbReference type="Proteomes" id="UP000265419"/>
    </source>
</evidence>
<feature type="transmembrane region" description="Helical" evidence="1">
    <location>
        <begin position="351"/>
        <end position="371"/>
    </location>
</feature>
<evidence type="ECO:0000259" key="2">
    <source>
        <dbReference type="Pfam" id="PF01757"/>
    </source>
</evidence>
<feature type="transmembrane region" description="Helical" evidence="1">
    <location>
        <begin position="176"/>
        <end position="198"/>
    </location>
</feature>
<feature type="transmembrane region" description="Helical" evidence="1">
    <location>
        <begin position="21"/>
        <end position="41"/>
    </location>
</feature>
<name>A0A399JCH4_9MICC</name>
<feature type="domain" description="Acyltransferase 3" evidence="2">
    <location>
        <begin position="21"/>
        <end position="371"/>
    </location>
</feature>
<sequence>MDEYDVAMDTRQIPAHRDLTLDLARVFCVAVVVFVHLALVGVGRNADGSPFFVAPAEGTAWISPATWVAEIMPLFFVIGGFAARVGWASTRAKGGGAGDFVRARLRRLARPALPLYTFLALGLGTATLLGVDPALLKAVAIPVGSVLWFLGAFMLVQALAPWMIRLHERAPWLTLWGLLAAALVTDVIRLVVGIWWLGLGRVHPDGYGIGDELFGLPNIAFVWLFCQQLGFAMKDGWFAALSRAQLVGLLVLGYAGVGAMVYFGDYSASMLSNQWPPTLPLAALGLAQAALLTLLHRPLTRLMSKRWAQATVFLVGSRLMSIYLWHVPVIVALTGLQLLLPLPMPNPGSGIWWATRTLMLILVLACVWLISLATARLELSDVHGPARLTARWALPCAVVLFILPSVGIAVYGLDVPLASSAVLCTVASLLLSGTRTSVAVAKPPARIPAG</sequence>
<keyword evidence="1" id="KW-0812">Transmembrane</keyword>
<feature type="transmembrane region" description="Helical" evidence="1">
    <location>
        <begin position="275"/>
        <end position="295"/>
    </location>
</feature>
<dbReference type="EMBL" id="QQXK01000008">
    <property type="protein sequence ID" value="RII42780.1"/>
    <property type="molecule type" value="Genomic_DNA"/>
</dbReference>
<keyword evidence="3" id="KW-0012">Acyltransferase</keyword>
<comment type="caution">
    <text evidence="3">The sequence shown here is derived from an EMBL/GenBank/DDBJ whole genome shotgun (WGS) entry which is preliminary data.</text>
</comment>
<keyword evidence="1" id="KW-1133">Transmembrane helix</keyword>
<feature type="transmembrane region" description="Helical" evidence="1">
    <location>
        <begin position="417"/>
        <end position="434"/>
    </location>
</feature>
<accession>A0A399JCH4</accession>
<dbReference type="GO" id="GO:0016747">
    <property type="term" value="F:acyltransferase activity, transferring groups other than amino-acyl groups"/>
    <property type="evidence" value="ECO:0007669"/>
    <property type="project" value="InterPro"/>
</dbReference>
<keyword evidence="3" id="KW-0808">Transferase</keyword>
<gene>
    <name evidence="3" type="ORF">DWB68_05435</name>
</gene>